<dbReference type="InterPro" id="IPR002156">
    <property type="entry name" value="RNaseH_domain"/>
</dbReference>
<organism evidence="2 3">
    <name type="scientific">Linum trigynum</name>
    <dbReference type="NCBI Taxonomy" id="586398"/>
    <lineage>
        <taxon>Eukaryota</taxon>
        <taxon>Viridiplantae</taxon>
        <taxon>Streptophyta</taxon>
        <taxon>Embryophyta</taxon>
        <taxon>Tracheophyta</taxon>
        <taxon>Spermatophyta</taxon>
        <taxon>Magnoliopsida</taxon>
        <taxon>eudicotyledons</taxon>
        <taxon>Gunneridae</taxon>
        <taxon>Pentapetalae</taxon>
        <taxon>rosids</taxon>
        <taxon>fabids</taxon>
        <taxon>Malpighiales</taxon>
        <taxon>Linaceae</taxon>
        <taxon>Linum</taxon>
    </lineage>
</organism>
<evidence type="ECO:0000313" key="3">
    <source>
        <dbReference type="Proteomes" id="UP001497516"/>
    </source>
</evidence>
<protein>
    <recommendedName>
        <fullName evidence="1">RNase H type-1 domain-containing protein</fullName>
    </recommendedName>
</protein>
<sequence length="73" mass="8234">MNQGRCSITPSRDLGALKGLELAWDAGDRQIKLEIDSKMVVALLLDTKQTNHQYANLTLPFEAMLRQDWSTCL</sequence>
<gene>
    <name evidence="2" type="ORF">LTRI10_LOCUS51078</name>
</gene>
<keyword evidence="3" id="KW-1185">Reference proteome</keyword>
<accession>A0AAV2GQR0</accession>
<evidence type="ECO:0000259" key="1">
    <source>
        <dbReference type="Pfam" id="PF13456"/>
    </source>
</evidence>
<evidence type="ECO:0000313" key="2">
    <source>
        <dbReference type="EMBL" id="CAL1411740.1"/>
    </source>
</evidence>
<proteinExistence type="predicted"/>
<name>A0AAV2GQR0_9ROSI</name>
<dbReference type="GO" id="GO:0003676">
    <property type="term" value="F:nucleic acid binding"/>
    <property type="evidence" value="ECO:0007669"/>
    <property type="project" value="InterPro"/>
</dbReference>
<reference evidence="2 3" key="1">
    <citation type="submission" date="2024-04" db="EMBL/GenBank/DDBJ databases">
        <authorList>
            <person name="Fracassetti M."/>
        </authorList>
    </citation>
    <scope>NUCLEOTIDE SEQUENCE [LARGE SCALE GENOMIC DNA]</scope>
</reference>
<dbReference type="Proteomes" id="UP001497516">
    <property type="component" value="Chromosome 9"/>
</dbReference>
<dbReference type="AlphaFoldDB" id="A0AAV2GQR0"/>
<feature type="domain" description="RNase H type-1" evidence="1">
    <location>
        <begin position="16"/>
        <end position="69"/>
    </location>
</feature>
<dbReference type="Pfam" id="PF13456">
    <property type="entry name" value="RVT_3"/>
    <property type="match status" value="1"/>
</dbReference>
<dbReference type="GO" id="GO:0004523">
    <property type="term" value="F:RNA-DNA hybrid ribonuclease activity"/>
    <property type="evidence" value="ECO:0007669"/>
    <property type="project" value="InterPro"/>
</dbReference>
<dbReference type="EMBL" id="OZ034822">
    <property type="protein sequence ID" value="CAL1411740.1"/>
    <property type="molecule type" value="Genomic_DNA"/>
</dbReference>